<dbReference type="InterPro" id="IPR037523">
    <property type="entry name" value="VOC_core"/>
</dbReference>
<feature type="binding site" evidence="13">
    <location>
        <position position="98"/>
    </location>
    <ligand>
        <name>Zn(2+)</name>
        <dbReference type="ChEBI" id="CHEBI:29105"/>
        <note>ligand shared between dimeric partners</note>
    </ligand>
</feature>
<dbReference type="EC" id="4.4.1.5" evidence="3"/>
<evidence type="ECO:0000256" key="6">
    <source>
        <dbReference type="ARBA" id="ARBA00023239"/>
    </source>
</evidence>
<dbReference type="InterPro" id="IPR018146">
    <property type="entry name" value="Glyoxalase_1_CS"/>
</dbReference>
<reference evidence="15 16" key="1">
    <citation type="submission" date="2024-03" db="EMBL/GenBank/DDBJ databases">
        <title>Adaptation during the transition from Ophiocordyceps entomopathogen to insect associate is accompanied by gene loss and intensified selection.</title>
        <authorList>
            <person name="Ward C.M."/>
            <person name="Onetto C.A."/>
            <person name="Borneman A.R."/>
        </authorList>
    </citation>
    <scope>NUCLEOTIDE SEQUENCE [LARGE SCALE GENOMIC DNA]</scope>
    <source>
        <strain evidence="15">AWRI1</strain>
        <tissue evidence="15">Single Adult Female</tissue>
    </source>
</reference>
<feature type="binding site" evidence="13">
    <location>
        <position position="171"/>
    </location>
    <ligand>
        <name>Zn(2+)</name>
        <dbReference type="ChEBI" id="CHEBI:29105"/>
        <note>ligand shared between dimeric partners</note>
    </ligand>
</feature>
<evidence type="ECO:0000256" key="12">
    <source>
        <dbReference type="PIRSR" id="PIRSR604361-2"/>
    </source>
</evidence>
<evidence type="ECO:0000256" key="1">
    <source>
        <dbReference type="ARBA" id="ARBA00005008"/>
    </source>
</evidence>
<comment type="cofactor">
    <cofactor evidence="13">
        <name>Zn(2+)</name>
        <dbReference type="ChEBI" id="CHEBI:29105"/>
    </cofactor>
    <text evidence="13">Binds 1 zinc ion per subunit. In the homodimer, two zinc ions are bound between subunits.</text>
</comment>
<dbReference type="PANTHER" id="PTHR10374:SF30">
    <property type="entry name" value="LACTOYLGLUTATHIONE LYASE"/>
    <property type="match status" value="1"/>
</dbReference>
<evidence type="ECO:0000256" key="4">
    <source>
        <dbReference type="ARBA" id="ARBA00022723"/>
    </source>
</evidence>
<dbReference type="NCBIfam" id="TIGR00068">
    <property type="entry name" value="glyox_I"/>
    <property type="match status" value="1"/>
</dbReference>
<dbReference type="GO" id="GO:0046872">
    <property type="term" value="F:metal ion binding"/>
    <property type="evidence" value="ECO:0007669"/>
    <property type="project" value="UniProtKB-KW"/>
</dbReference>
<evidence type="ECO:0000259" key="14">
    <source>
        <dbReference type="PROSITE" id="PS51819"/>
    </source>
</evidence>
<evidence type="ECO:0000313" key="16">
    <source>
        <dbReference type="Proteomes" id="UP001367676"/>
    </source>
</evidence>
<comment type="pathway">
    <text evidence="1">Secondary metabolite metabolism; methylglyoxal degradation; (R)-lactate from methylglyoxal: step 1/2.</text>
</comment>
<evidence type="ECO:0000256" key="8">
    <source>
        <dbReference type="ARBA" id="ARBA00030892"/>
    </source>
</evidence>
<name>A0AAN9XZ63_9HEMI</name>
<evidence type="ECO:0000313" key="15">
    <source>
        <dbReference type="EMBL" id="KAK7575839.1"/>
    </source>
</evidence>
<evidence type="ECO:0000256" key="9">
    <source>
        <dbReference type="ARBA" id="ARBA00032460"/>
    </source>
</evidence>
<feature type="binding site" evidence="13">
    <location>
        <position position="31"/>
    </location>
    <ligand>
        <name>Zn(2+)</name>
        <dbReference type="ChEBI" id="CHEBI:29105"/>
        <note>ligand shared between dimeric partners</note>
    </ligand>
</feature>
<evidence type="ECO:0000256" key="7">
    <source>
        <dbReference type="ARBA" id="ARBA00030291"/>
    </source>
</evidence>
<keyword evidence="16" id="KW-1185">Reference proteome</keyword>
<dbReference type="GO" id="GO:0004462">
    <property type="term" value="F:lactoylglutathione lyase activity"/>
    <property type="evidence" value="ECO:0007669"/>
    <property type="project" value="UniProtKB-EC"/>
</dbReference>
<feature type="domain" description="VOC" evidence="14">
    <location>
        <begin position="28"/>
        <end position="175"/>
    </location>
</feature>
<feature type="binding site" evidence="13">
    <location>
        <position position="125"/>
    </location>
    <ligand>
        <name>Zn(2+)</name>
        <dbReference type="ChEBI" id="CHEBI:29105"/>
        <note>ligand shared between dimeric partners</note>
    </ligand>
</feature>
<gene>
    <name evidence="15" type="ORF">V9T40_012125</name>
</gene>
<feature type="binding site" evidence="12">
    <location>
        <position position="121"/>
    </location>
    <ligand>
        <name>substrate</name>
        <note>ligand shared between dimeric partners</note>
    </ligand>
</feature>
<dbReference type="PANTHER" id="PTHR10374">
    <property type="entry name" value="LACTOYLGLUTATHIONE LYASE GLYOXALASE I"/>
    <property type="match status" value="1"/>
</dbReference>
<dbReference type="Proteomes" id="UP001367676">
    <property type="component" value="Unassembled WGS sequence"/>
</dbReference>
<feature type="binding site" evidence="12">
    <location>
        <position position="35"/>
    </location>
    <ligand>
        <name>substrate</name>
        <note>ligand shared between dimeric partners</note>
    </ligand>
</feature>
<dbReference type="InterPro" id="IPR004361">
    <property type="entry name" value="Glyoxalase_1"/>
</dbReference>
<feature type="binding site" evidence="12">
    <location>
        <position position="102"/>
    </location>
    <ligand>
        <name>substrate</name>
        <note>ligand shared between dimeric partners</note>
    </ligand>
</feature>
<dbReference type="PROSITE" id="PS00934">
    <property type="entry name" value="GLYOXALASE_I_1"/>
    <property type="match status" value="1"/>
</dbReference>
<feature type="binding site" evidence="12">
    <location>
        <begin position="155"/>
        <end position="156"/>
    </location>
    <ligand>
        <name>substrate</name>
        <note>ligand shared between dimeric partners</note>
    </ligand>
</feature>
<feature type="binding site" evidence="12">
    <location>
        <position position="125"/>
    </location>
    <ligand>
        <name>substrate</name>
        <note>ligand shared between dimeric partners</note>
    </ligand>
</feature>
<dbReference type="AlphaFoldDB" id="A0AAN9XZ63"/>
<evidence type="ECO:0000256" key="11">
    <source>
        <dbReference type="PIRSR" id="PIRSR604361-1"/>
    </source>
</evidence>
<evidence type="ECO:0000256" key="10">
    <source>
        <dbReference type="ARBA" id="ARBA00033298"/>
    </source>
</evidence>
<evidence type="ECO:0000256" key="5">
    <source>
        <dbReference type="ARBA" id="ARBA00022833"/>
    </source>
</evidence>
<proteinExistence type="inferred from homology"/>
<dbReference type="PROSITE" id="PS51819">
    <property type="entry name" value="VOC"/>
    <property type="match status" value="1"/>
</dbReference>
<dbReference type="Pfam" id="PF00903">
    <property type="entry name" value="Glyoxalase"/>
    <property type="match status" value="1"/>
</dbReference>
<protein>
    <recommendedName>
        <fullName evidence="3">lactoylglutathione lyase</fullName>
        <ecNumber evidence="3">4.4.1.5</ecNumber>
    </recommendedName>
    <alternativeName>
        <fullName evidence="8">Aldoketomutase</fullName>
    </alternativeName>
    <alternativeName>
        <fullName evidence="7">Ketone-aldehyde mutase</fullName>
    </alternativeName>
    <alternativeName>
        <fullName evidence="9">Methylglyoxalase</fullName>
    </alternativeName>
    <alternativeName>
        <fullName evidence="10">S-D-lactoylglutathione methylglyoxal lyase</fullName>
    </alternativeName>
</protein>
<comment type="caution">
    <text evidence="15">The sequence shown here is derived from an EMBL/GenBank/DDBJ whole genome shotgun (WGS) entry which is preliminary data.</text>
</comment>
<accession>A0AAN9XZ63</accession>
<feature type="active site" description="Proton donor/acceptor" evidence="11">
    <location>
        <position position="171"/>
    </location>
</feature>
<evidence type="ECO:0000256" key="3">
    <source>
        <dbReference type="ARBA" id="ARBA00012081"/>
    </source>
</evidence>
<feature type="binding site" evidence="12">
    <location>
        <position position="31"/>
    </location>
    <ligand>
        <name>substrate</name>
        <note>ligand shared between dimeric partners</note>
    </ligand>
</feature>
<sequence>MADKPAISSFEEAISLSSPRDATTKDYVLQQIMYRIKDPKKSLKFYVDALGMTLLDKIDFPSMKFSLYFVGYVNPDEVPKDDADARYKWMLSKSTVLELTHNWGTENDSNFSYHNGNADPRGYGHIGIQVPDLDEACARLEKLNVDFLKKPSEGKMRGIAFIKDPDGYWIELLTRNPVSDPQS</sequence>
<keyword evidence="4 13" id="KW-0479">Metal-binding</keyword>
<dbReference type="Gene3D" id="3.10.180.10">
    <property type="entry name" value="2,3-Dihydroxybiphenyl 1,2-Dioxygenase, domain 1"/>
    <property type="match status" value="1"/>
</dbReference>
<dbReference type="EMBL" id="JBBCAQ010000036">
    <property type="protein sequence ID" value="KAK7575839.1"/>
    <property type="molecule type" value="Genomic_DNA"/>
</dbReference>
<keyword evidence="6" id="KW-0456">Lyase</keyword>
<dbReference type="SUPFAM" id="SSF54593">
    <property type="entry name" value="Glyoxalase/Bleomycin resistance protein/Dihydroxybiphenyl dioxygenase"/>
    <property type="match status" value="1"/>
</dbReference>
<dbReference type="InterPro" id="IPR004360">
    <property type="entry name" value="Glyas_Fos-R_dOase_dom"/>
</dbReference>
<keyword evidence="5 13" id="KW-0862">Zinc</keyword>
<comment type="similarity">
    <text evidence="2">Belongs to the glyoxalase I family.</text>
</comment>
<dbReference type="InterPro" id="IPR029068">
    <property type="entry name" value="Glyas_Bleomycin-R_OHBP_Dase"/>
</dbReference>
<dbReference type="CDD" id="cd07233">
    <property type="entry name" value="GlxI_Zn"/>
    <property type="match status" value="1"/>
</dbReference>
<organism evidence="15 16">
    <name type="scientific">Parthenolecanium corni</name>
    <dbReference type="NCBI Taxonomy" id="536013"/>
    <lineage>
        <taxon>Eukaryota</taxon>
        <taxon>Metazoa</taxon>
        <taxon>Ecdysozoa</taxon>
        <taxon>Arthropoda</taxon>
        <taxon>Hexapoda</taxon>
        <taxon>Insecta</taxon>
        <taxon>Pterygota</taxon>
        <taxon>Neoptera</taxon>
        <taxon>Paraneoptera</taxon>
        <taxon>Hemiptera</taxon>
        <taxon>Sternorrhyncha</taxon>
        <taxon>Coccoidea</taxon>
        <taxon>Coccidae</taxon>
        <taxon>Parthenolecanium</taxon>
    </lineage>
</organism>
<evidence type="ECO:0000256" key="13">
    <source>
        <dbReference type="PIRSR" id="PIRSR604361-3"/>
    </source>
</evidence>
<evidence type="ECO:0000256" key="2">
    <source>
        <dbReference type="ARBA" id="ARBA00010363"/>
    </source>
</evidence>